<dbReference type="RefSeq" id="WP_189384464.1">
    <property type="nucleotide sequence ID" value="NZ_BAABFY010000055.1"/>
</dbReference>
<feature type="domain" description="Gp5/Type VI secretion system Vgr protein OB-fold" evidence="4">
    <location>
        <begin position="388"/>
        <end position="455"/>
    </location>
</feature>
<dbReference type="PANTHER" id="PTHR32305:SF15">
    <property type="entry name" value="PROTEIN RHSA-RELATED"/>
    <property type="match status" value="1"/>
</dbReference>
<evidence type="ECO:0000256" key="1">
    <source>
        <dbReference type="ARBA" id="ARBA00004613"/>
    </source>
</evidence>
<dbReference type="NCBIfam" id="TIGR03361">
    <property type="entry name" value="VI_Rhs_Vgr"/>
    <property type="match status" value="1"/>
</dbReference>
<dbReference type="Pfam" id="PF22178">
    <property type="entry name" value="Gp5_trimer_C"/>
    <property type="match status" value="1"/>
</dbReference>
<dbReference type="Pfam" id="PF04717">
    <property type="entry name" value="Phage_base_V"/>
    <property type="match status" value="1"/>
</dbReference>
<keyword evidence="7" id="KW-1185">Reference proteome</keyword>
<evidence type="ECO:0000256" key="3">
    <source>
        <dbReference type="ARBA" id="ARBA00022525"/>
    </source>
</evidence>
<dbReference type="InterPro" id="IPR050708">
    <property type="entry name" value="T6SS_VgrG/RHS"/>
</dbReference>
<organism evidence="6 7">
    <name type="scientific">Advenella faeciporci</name>
    <dbReference type="NCBI Taxonomy" id="797535"/>
    <lineage>
        <taxon>Bacteria</taxon>
        <taxon>Pseudomonadati</taxon>
        <taxon>Pseudomonadota</taxon>
        <taxon>Betaproteobacteria</taxon>
        <taxon>Burkholderiales</taxon>
        <taxon>Alcaligenaceae</taxon>
    </lineage>
</organism>
<dbReference type="PANTHER" id="PTHR32305">
    <property type="match status" value="1"/>
</dbReference>
<comment type="caution">
    <text evidence="6">The sequence shown here is derived from an EMBL/GenBank/DDBJ whole genome shotgun (WGS) entry which is preliminary data.</text>
</comment>
<evidence type="ECO:0000259" key="5">
    <source>
        <dbReference type="Pfam" id="PF22178"/>
    </source>
</evidence>
<evidence type="ECO:0008006" key="8">
    <source>
        <dbReference type="Google" id="ProtNLM"/>
    </source>
</evidence>
<evidence type="ECO:0000256" key="2">
    <source>
        <dbReference type="ARBA" id="ARBA00005558"/>
    </source>
</evidence>
<evidence type="ECO:0000313" key="6">
    <source>
        <dbReference type="EMBL" id="GGW82958.1"/>
    </source>
</evidence>
<dbReference type="InterPro" id="IPR037026">
    <property type="entry name" value="Vgr_OB-fold_dom_sf"/>
</dbReference>
<dbReference type="InterPro" id="IPR006531">
    <property type="entry name" value="Gp5/Vgr_OB"/>
</dbReference>
<protein>
    <recommendedName>
        <fullName evidence="8">Type VI secretion system tip protein VgrG</fullName>
    </recommendedName>
</protein>
<dbReference type="Gene3D" id="2.30.110.50">
    <property type="match status" value="1"/>
</dbReference>
<dbReference type="Proteomes" id="UP000608345">
    <property type="component" value="Unassembled WGS sequence"/>
</dbReference>
<reference evidence="6" key="1">
    <citation type="journal article" date="2014" name="Int. J. Syst. Evol. Microbiol.">
        <title>Complete genome sequence of Corynebacterium casei LMG S-19264T (=DSM 44701T), isolated from a smear-ripened cheese.</title>
        <authorList>
            <consortium name="US DOE Joint Genome Institute (JGI-PGF)"/>
            <person name="Walter F."/>
            <person name="Albersmeier A."/>
            <person name="Kalinowski J."/>
            <person name="Ruckert C."/>
        </authorList>
    </citation>
    <scope>NUCLEOTIDE SEQUENCE</scope>
    <source>
        <strain evidence="6">KCTC 23732</strain>
    </source>
</reference>
<keyword evidence="3" id="KW-0964">Secreted</keyword>
<name>A0A918JL74_9BURK</name>
<dbReference type="InterPro" id="IPR017847">
    <property type="entry name" value="T6SS_RhsGE_Vgr_subset"/>
</dbReference>
<dbReference type="SUPFAM" id="SSF69279">
    <property type="entry name" value="Phage tail proteins"/>
    <property type="match status" value="2"/>
</dbReference>
<feature type="domain" description="Gp5/Type VI secretion system Vgr C-terminal trimerisation" evidence="5">
    <location>
        <begin position="472"/>
        <end position="579"/>
    </location>
</feature>
<sequence>MNLLDLIDERPIVAHTPLPGILGFASMTGHEQLSHLFEFEVELIATTISLDLKVLLGQPLTLEIETSGAPRFLNGQIVKCVLVGRENHSSDYFVYRATVRPSMWYLTQTTDNRIFQDKTVPDVLREVLGEYGFPVEYKLLNTYRNWEYCVQYQESDFDFVSRLMEHEGIYYWFRHENGQHTLVICDDVSAHSDMPGYGAIPYIDGNRHLGANREYVSDWNVQAQITPDSYATVDYDFRKPRVSLDAMSRGESSGQPMGLEVYEWQGGYQEIDHGESYSRIRLEELQASREQIQGVTNVRGMAPGYLFTLKNHPRMAENRAYMIVSAHYRMSIAGYTSGTNREDSFEVVFSALPDNIPFRARRLTPVPRTHGPQTAKVVGPAGQEIWTDQYGRIKVQFHWDRYGQHNENSSSWVRVSSPWAGTGFGGLQLPRINDEVVVDFIGGNPDRPVVLGRVYNASNMPPVELPAMATQSGFRSHSVYGDPDMANMLIFEDKLGQELLHMKAQLDMLIEANRNLTVRVGNNLDTRVDNTEKHHVLSTRTVIIDGAEDETFNTGVTRNITSTGLKDTIADGVNTTVTGGNTYHLTGDNKVTVDGPETEHVTGSRNMTVDGTLSETYNSAYDQTVNSTMKRYITGTLDDTVDGAVTQTYNATKQETVSGTVTYEAGGVSTHTYKANVTEDITGQIDRNSSTDMNFKSGTKITMTAPEVVIDSPNFTQTDASKASVWAGVNFKGTGANFFLDGIKMGAIGVQTAAYGVKAEATGIKLDFVGIEKKNKALTFTQAGTKIRTAGAAIALTAMIRLYM</sequence>
<dbReference type="SUPFAM" id="SSF69349">
    <property type="entry name" value="Phage fibre proteins"/>
    <property type="match status" value="1"/>
</dbReference>
<dbReference type="Pfam" id="PF05954">
    <property type="entry name" value="Phage_GPD"/>
    <property type="match status" value="1"/>
</dbReference>
<dbReference type="NCBIfam" id="TIGR01646">
    <property type="entry name" value="vgr_GE"/>
    <property type="match status" value="1"/>
</dbReference>
<dbReference type="EMBL" id="BMYS01000005">
    <property type="protein sequence ID" value="GGW82958.1"/>
    <property type="molecule type" value="Genomic_DNA"/>
</dbReference>
<comment type="subcellular location">
    <subcellularLocation>
        <location evidence="1">Secreted</location>
    </subcellularLocation>
</comment>
<dbReference type="InterPro" id="IPR054030">
    <property type="entry name" value="Gp5_Vgr_C"/>
</dbReference>
<comment type="similarity">
    <text evidence="2">Belongs to the VgrG protein family.</text>
</comment>
<dbReference type="AlphaFoldDB" id="A0A918JL74"/>
<proteinExistence type="inferred from homology"/>
<evidence type="ECO:0000313" key="7">
    <source>
        <dbReference type="Proteomes" id="UP000608345"/>
    </source>
</evidence>
<dbReference type="SUPFAM" id="SSF69255">
    <property type="entry name" value="gp5 N-terminal domain-like"/>
    <property type="match status" value="1"/>
</dbReference>
<accession>A0A918JL74</accession>
<reference evidence="6" key="2">
    <citation type="submission" date="2020-09" db="EMBL/GenBank/DDBJ databases">
        <authorList>
            <person name="Sun Q."/>
            <person name="Kim S."/>
        </authorList>
    </citation>
    <scope>NUCLEOTIDE SEQUENCE</scope>
    <source>
        <strain evidence="6">KCTC 23732</strain>
    </source>
</reference>
<evidence type="ECO:0000259" key="4">
    <source>
        <dbReference type="Pfam" id="PF04717"/>
    </source>
</evidence>
<dbReference type="Gene3D" id="4.10.220.110">
    <property type="match status" value="1"/>
</dbReference>
<dbReference type="Gene3D" id="2.40.50.230">
    <property type="entry name" value="Gp5 N-terminal domain"/>
    <property type="match status" value="1"/>
</dbReference>
<dbReference type="GO" id="GO:0005576">
    <property type="term" value="C:extracellular region"/>
    <property type="evidence" value="ECO:0007669"/>
    <property type="project" value="UniProtKB-SubCell"/>
</dbReference>
<dbReference type="InterPro" id="IPR006533">
    <property type="entry name" value="T6SS_Vgr_RhsGE"/>
</dbReference>
<gene>
    <name evidence="6" type="primary">vrgS</name>
    <name evidence="6" type="ORF">GCM10011450_11150</name>
</gene>
<dbReference type="Gene3D" id="3.55.50.10">
    <property type="entry name" value="Baseplate protein-like domains"/>
    <property type="match status" value="1"/>
</dbReference>